<dbReference type="EMBL" id="KV429103">
    <property type="protein sequence ID" value="KZT65564.1"/>
    <property type="molecule type" value="Genomic_DNA"/>
</dbReference>
<reference evidence="2 3" key="1">
    <citation type="journal article" date="2016" name="Mol. Biol. Evol.">
        <title>Comparative Genomics of Early-Diverging Mushroom-Forming Fungi Provides Insights into the Origins of Lignocellulose Decay Capabilities.</title>
        <authorList>
            <person name="Nagy L.G."/>
            <person name="Riley R."/>
            <person name="Tritt A."/>
            <person name="Adam C."/>
            <person name="Daum C."/>
            <person name="Floudas D."/>
            <person name="Sun H."/>
            <person name="Yadav J.S."/>
            <person name="Pangilinan J."/>
            <person name="Larsson K.H."/>
            <person name="Matsuura K."/>
            <person name="Barry K."/>
            <person name="Labutti K."/>
            <person name="Kuo R."/>
            <person name="Ohm R.A."/>
            <person name="Bhattacharya S.S."/>
            <person name="Shirouzu T."/>
            <person name="Yoshinaga Y."/>
            <person name="Martin F.M."/>
            <person name="Grigoriev I.V."/>
            <person name="Hibbett D.S."/>
        </authorList>
    </citation>
    <scope>NUCLEOTIDE SEQUENCE [LARGE SCALE GENOMIC DNA]</scope>
    <source>
        <strain evidence="2 3">L-15889</strain>
    </source>
</reference>
<keyword evidence="1" id="KW-0812">Transmembrane</keyword>
<feature type="transmembrane region" description="Helical" evidence="1">
    <location>
        <begin position="105"/>
        <end position="122"/>
    </location>
</feature>
<feature type="transmembrane region" description="Helical" evidence="1">
    <location>
        <begin position="75"/>
        <end position="93"/>
    </location>
</feature>
<dbReference type="AlphaFoldDB" id="A0A165ME81"/>
<proteinExistence type="predicted"/>
<evidence type="ECO:0000256" key="1">
    <source>
        <dbReference type="SAM" id="Phobius"/>
    </source>
</evidence>
<evidence type="ECO:0000313" key="2">
    <source>
        <dbReference type="EMBL" id="KZT65564.1"/>
    </source>
</evidence>
<gene>
    <name evidence="2" type="ORF">DAEQUDRAFT_676541</name>
</gene>
<dbReference type="STRING" id="1314783.A0A165ME81"/>
<keyword evidence="1" id="KW-1133">Transmembrane helix</keyword>
<accession>A0A165ME81</accession>
<dbReference type="PANTHER" id="PTHR40465">
    <property type="entry name" value="CHROMOSOME 1, WHOLE GENOME SHOTGUN SEQUENCE"/>
    <property type="match status" value="1"/>
</dbReference>
<keyword evidence="3" id="KW-1185">Reference proteome</keyword>
<feature type="transmembrane region" description="Helical" evidence="1">
    <location>
        <begin position="30"/>
        <end position="55"/>
    </location>
</feature>
<dbReference type="PANTHER" id="PTHR40465:SF1">
    <property type="entry name" value="DUF6534 DOMAIN-CONTAINING PROTEIN"/>
    <property type="match status" value="1"/>
</dbReference>
<name>A0A165ME81_9APHY</name>
<dbReference type="OrthoDB" id="2953893at2759"/>
<organism evidence="2 3">
    <name type="scientific">Daedalea quercina L-15889</name>
    <dbReference type="NCBI Taxonomy" id="1314783"/>
    <lineage>
        <taxon>Eukaryota</taxon>
        <taxon>Fungi</taxon>
        <taxon>Dikarya</taxon>
        <taxon>Basidiomycota</taxon>
        <taxon>Agaricomycotina</taxon>
        <taxon>Agaricomycetes</taxon>
        <taxon>Polyporales</taxon>
        <taxon>Fomitopsis</taxon>
    </lineage>
</organism>
<sequence length="124" mass="14304">MLGILMNWGLAGVLTNQTYMYHIYYPNDRLALQFTVYGTLIFEWVQTGLLTAASFNNYVYNYGDLDKLVAISNSWFSVSVMSATIALVVQIFYAWRILRLSSSRLLSGVICVVRLEYWWILILP</sequence>
<protein>
    <submittedName>
        <fullName evidence="2">Uncharacterized protein</fullName>
    </submittedName>
</protein>
<evidence type="ECO:0000313" key="3">
    <source>
        <dbReference type="Proteomes" id="UP000076727"/>
    </source>
</evidence>
<keyword evidence="1" id="KW-0472">Membrane</keyword>
<dbReference type="Proteomes" id="UP000076727">
    <property type="component" value="Unassembled WGS sequence"/>
</dbReference>